<dbReference type="Pfam" id="PF13855">
    <property type="entry name" value="LRR_8"/>
    <property type="match status" value="1"/>
</dbReference>
<dbReference type="EMBL" id="CALNXK010000086">
    <property type="protein sequence ID" value="CAH3149339.1"/>
    <property type="molecule type" value="Genomic_DNA"/>
</dbReference>
<evidence type="ECO:0000256" key="2">
    <source>
        <dbReference type="ARBA" id="ARBA00022737"/>
    </source>
</evidence>
<proteinExistence type="predicted"/>
<keyword evidence="1" id="KW-0433">Leucine-rich repeat</keyword>
<protein>
    <recommendedName>
        <fullName evidence="4">OTU domain-containing protein</fullName>
    </recommendedName>
</protein>
<feature type="compositionally biased region" description="Basic and acidic residues" evidence="3">
    <location>
        <begin position="466"/>
        <end position="483"/>
    </location>
</feature>
<dbReference type="InterPro" id="IPR001611">
    <property type="entry name" value="Leu-rich_rpt"/>
</dbReference>
<dbReference type="CDD" id="cd03801">
    <property type="entry name" value="GT4_PimA-like"/>
    <property type="match status" value="1"/>
</dbReference>
<keyword evidence="2" id="KW-0677">Repeat</keyword>
<gene>
    <name evidence="5" type="ORF">PLOB_00047081</name>
</gene>
<feature type="compositionally biased region" description="Acidic residues" evidence="3">
    <location>
        <begin position="484"/>
        <end position="497"/>
    </location>
</feature>
<dbReference type="PANTHER" id="PTHR45752">
    <property type="entry name" value="LEUCINE-RICH REPEAT-CONTAINING"/>
    <property type="match status" value="1"/>
</dbReference>
<dbReference type="InterPro" id="IPR003323">
    <property type="entry name" value="OTU_dom"/>
</dbReference>
<dbReference type="SUPFAM" id="SSF53756">
    <property type="entry name" value="UDP-Glycosyltransferase/glycogen phosphorylase"/>
    <property type="match status" value="1"/>
</dbReference>
<dbReference type="PROSITE" id="PS50802">
    <property type="entry name" value="OTU"/>
    <property type="match status" value="1"/>
</dbReference>
<dbReference type="InterPro" id="IPR027417">
    <property type="entry name" value="P-loop_NTPase"/>
</dbReference>
<dbReference type="SMART" id="SM00364">
    <property type="entry name" value="LRR_BAC"/>
    <property type="match status" value="11"/>
</dbReference>
<dbReference type="PROSITE" id="PS51450">
    <property type="entry name" value="LRR"/>
    <property type="match status" value="3"/>
</dbReference>
<dbReference type="Proteomes" id="UP001159405">
    <property type="component" value="Unassembled WGS sequence"/>
</dbReference>
<evidence type="ECO:0000313" key="5">
    <source>
        <dbReference type="EMBL" id="CAH3149339.1"/>
    </source>
</evidence>
<evidence type="ECO:0000256" key="1">
    <source>
        <dbReference type="ARBA" id="ARBA00022614"/>
    </source>
</evidence>
<reference evidence="5 6" key="1">
    <citation type="submission" date="2022-05" db="EMBL/GenBank/DDBJ databases">
        <authorList>
            <consortium name="Genoscope - CEA"/>
            <person name="William W."/>
        </authorList>
    </citation>
    <scope>NUCLEOTIDE SEQUENCE [LARGE SCALE GENOMIC DNA]</scope>
</reference>
<feature type="region of interest" description="Disordered" evidence="3">
    <location>
        <begin position="466"/>
        <end position="524"/>
    </location>
</feature>
<evidence type="ECO:0000256" key="3">
    <source>
        <dbReference type="SAM" id="MobiDB-lite"/>
    </source>
</evidence>
<dbReference type="CDD" id="cd22758">
    <property type="entry name" value="OTU_232R-like"/>
    <property type="match status" value="1"/>
</dbReference>
<dbReference type="Gene3D" id="3.80.10.10">
    <property type="entry name" value="Ribonuclease Inhibitor"/>
    <property type="match status" value="3"/>
</dbReference>
<name>A0ABN8PRM5_9CNID</name>
<sequence length="1690" mass="190336">MDDCSSANWRAYIRYESGAVVLDLNGKGLSSVPAAVTELIEVEEIRLRKNNLSALPTSINKLENLQMLDVAGNNLTHLPAETGDLKELRLLKAGFNQLVSVPSSIQKLDKLEKLYLGNNRLKELPIEICDLKELRVLSVSNNQLVGLPQIALNKLEALNLDNNRLTELPTSVGDLKELRVLKVRNNKLVGLSSSIQQLSKLSWLYLDKNSLTELPSEIGHLKELRVLQVTYNCLVGLPTSVLKLNKLEELYLGANKLREIPAEIGNLKELRLLDISNNELAHLPTSMKKLGYLEKLYLGYNKLTALPTEIGDLTNLKEMYVRGNPFTVDAVRYVLKLQKKGMHTDISAPTEIEAQGERAQQIYQRALRDGAVKVYRGRVLLIGQDRAGKTSLKKSLIGLPFNPKESSTDGIEVDPSSFQLDVDEVKNWQPIDESKQGLLPGCSTDVAQMVVEKLCIPVSHNWEEKEGTEKDVQLDGYDNKDEKELEDNDCEKEEDSIEQVPDPKEESVSELSSSGPYHELEVDNTSPPAEIQERAVNLIRYLKGEKDVTENSVGSIELWDFAGQQLYYASHPVFLTSRAICILVCNLSKSLHLTAQPCVRQGNYDVLLDNPNGETNLENLLSWLSTVHSITQMRGGARDSAEEKLPHLRPPVIIVGTHADQPFKDIATMKSEIQRAIAGKDYEGHVVRPIFSIDNTAKLLQSKIKKVFWQDKSIDDIQALQDKIMEVLRQEPYMGEMIPVRWLNFEKVINALLSKEVHHLNIKELQSYAKEKCFIDDEEEFTTMVNFYHDLGIIIKHYSTVILSAKWLIDLFGQLITIPDFNKMDPKVSKHWKEVEESGVLSIELVDHVFSKFLLKGIARDDILDMMKQFGLIAKFTSSKNDEKYFVPCQLKMPPNSLCSMVPSSSDPCPLYVYFSTGFVPHGLFTLLVSRLVSWCSEAGPTQPPTLYRNGAWFIIGRQIIHDLVLICKKQFIKFFVKQRAQDQHIKGDDARETAIQVLEFLETTLQSLSKDLPYLRGLQYQVRVRCPYCQLEKCTGHNQMACTHEDCLHLLELRHGHPLICKKKPANRVLTVQGQEKWFSQTISQETCSFSPGVTSQHRECLILKVALLAIEWGSSKGGLSTVNRTLAIHLAKLSNVEVTILVPEYECSEDDKRTARSHNIAVREAEHLPGFSDPLDWLSFPPDDLDIQVVIGHGAKLGRQAQVIRKSHCCKWAQVVHTEPEELAMHKNYPGAVAKGEEKNRAEVDLCQIADLVVAVGPKLTEAFSSKLRSTHREIFQLIPGSFEEFFDIKRTTQESANFKVLAFGRGDFEDFSLKGYDIAAKAIVELKDSSYRLIFVGAPDGKQDEVADNLLQSGISRNQLIVRSFVKNKQRLKELFCEVDVAIMPSRTEGFGLTALEAMSAGLPILVSGNSGFGEALRDLPTGDSFVIDSDDPKAWAREIAAIRKKPKIQLLQDIQRLRSCYEERFSWERQCQTLVDEMWKIVYGAGRPREHAFPVNSFEEGVSTGQLPDEPVFHALQQIQLETRTKTSKTELSLNLKSISLDKGFLISDNQGEGNCMFLALSEQLELIKGIKISHKELRLAVVHYLKENSKLPDGTELFHFVHGCSSWEAYLASMKTDGTWGDHVILHGAANCFETCIHVISSLPHHHDVWICPEYDVTGSNRLVLGHLNKLHYVSLIPDIGWKDV</sequence>
<dbReference type="Gene3D" id="3.40.50.300">
    <property type="entry name" value="P-loop containing nucleotide triphosphate hydrolases"/>
    <property type="match status" value="1"/>
</dbReference>
<dbReference type="SMART" id="SM00369">
    <property type="entry name" value="LRR_TYP"/>
    <property type="match status" value="9"/>
</dbReference>
<dbReference type="SMART" id="SM00365">
    <property type="entry name" value="LRR_SD22"/>
    <property type="match status" value="5"/>
</dbReference>
<dbReference type="InterPro" id="IPR003591">
    <property type="entry name" value="Leu-rich_rpt_typical-subtyp"/>
</dbReference>
<dbReference type="InterPro" id="IPR055414">
    <property type="entry name" value="LRR_R13L4/SHOC2-like"/>
</dbReference>
<dbReference type="SUPFAM" id="SSF54001">
    <property type="entry name" value="Cysteine proteinases"/>
    <property type="match status" value="1"/>
</dbReference>
<dbReference type="InterPro" id="IPR050715">
    <property type="entry name" value="LRR-SigEffector_domain"/>
</dbReference>
<evidence type="ECO:0000259" key="4">
    <source>
        <dbReference type="PROSITE" id="PS50802"/>
    </source>
</evidence>
<dbReference type="InterPro" id="IPR038765">
    <property type="entry name" value="Papain-like_cys_pep_sf"/>
</dbReference>
<dbReference type="PANTHER" id="PTHR45752:SF187">
    <property type="entry name" value="LEUCINE-RICH REPEAT AND IQ DOMAIN-CONTAINING PROTEIN 4"/>
    <property type="match status" value="1"/>
</dbReference>
<dbReference type="SUPFAM" id="SSF52540">
    <property type="entry name" value="P-loop containing nucleoside triphosphate hydrolases"/>
    <property type="match status" value="1"/>
</dbReference>
<dbReference type="Gene3D" id="3.40.50.2000">
    <property type="entry name" value="Glycogen Phosphorylase B"/>
    <property type="match status" value="2"/>
</dbReference>
<dbReference type="Pfam" id="PF20706">
    <property type="entry name" value="GT4-conflict"/>
    <property type="match status" value="1"/>
</dbReference>
<organism evidence="5 6">
    <name type="scientific">Porites lobata</name>
    <dbReference type="NCBI Taxonomy" id="104759"/>
    <lineage>
        <taxon>Eukaryota</taxon>
        <taxon>Metazoa</taxon>
        <taxon>Cnidaria</taxon>
        <taxon>Anthozoa</taxon>
        <taxon>Hexacorallia</taxon>
        <taxon>Scleractinia</taxon>
        <taxon>Fungiina</taxon>
        <taxon>Poritidae</taxon>
        <taxon>Porites</taxon>
    </lineage>
</organism>
<comment type="caution">
    <text evidence="5">The sequence shown here is derived from an EMBL/GenBank/DDBJ whole genome shotgun (WGS) entry which is preliminary data.</text>
</comment>
<dbReference type="Pfam" id="PF02338">
    <property type="entry name" value="OTU"/>
    <property type="match status" value="1"/>
</dbReference>
<dbReference type="InterPro" id="IPR032675">
    <property type="entry name" value="LRR_dom_sf"/>
</dbReference>
<dbReference type="Gene3D" id="1.10.10.10">
    <property type="entry name" value="Winged helix-like DNA-binding domain superfamily/Winged helix DNA-binding domain"/>
    <property type="match status" value="1"/>
</dbReference>
<feature type="domain" description="OTU" evidence="4">
    <location>
        <begin position="1549"/>
        <end position="1684"/>
    </location>
</feature>
<dbReference type="Gene3D" id="3.90.70.80">
    <property type="match status" value="1"/>
</dbReference>
<dbReference type="Pfam" id="PF23598">
    <property type="entry name" value="LRR_14"/>
    <property type="match status" value="2"/>
</dbReference>
<dbReference type="SUPFAM" id="SSF52058">
    <property type="entry name" value="L domain-like"/>
    <property type="match status" value="1"/>
</dbReference>
<keyword evidence="6" id="KW-1185">Reference proteome</keyword>
<dbReference type="InterPro" id="IPR036388">
    <property type="entry name" value="WH-like_DNA-bd_sf"/>
</dbReference>
<evidence type="ECO:0000313" key="6">
    <source>
        <dbReference type="Proteomes" id="UP001159405"/>
    </source>
</evidence>
<accession>A0ABN8PRM5</accession>